<organism evidence="10 11">
    <name type="scientific">Candidatus Ventrousia excrementavium</name>
    <dbReference type="NCBI Taxonomy" id="2840961"/>
    <lineage>
        <taxon>Bacteria</taxon>
        <taxon>Bacillati</taxon>
        <taxon>Bacillota</taxon>
        <taxon>Clostridia</taxon>
        <taxon>Eubacteriales</taxon>
        <taxon>Clostridiaceae</taxon>
        <taxon>Clostridiaceae incertae sedis</taxon>
        <taxon>Candidatus Ventrousia</taxon>
    </lineage>
</organism>
<evidence type="ECO:0000256" key="3">
    <source>
        <dbReference type="ARBA" id="ARBA00022908"/>
    </source>
</evidence>
<evidence type="ECO:0000256" key="4">
    <source>
        <dbReference type="ARBA" id="ARBA00023125"/>
    </source>
</evidence>
<keyword evidence="4 6" id="KW-0238">DNA-binding</keyword>
<evidence type="ECO:0000259" key="8">
    <source>
        <dbReference type="PROSITE" id="PS51898"/>
    </source>
</evidence>
<dbReference type="InterPro" id="IPR050090">
    <property type="entry name" value="Tyrosine_recombinase_XerCD"/>
</dbReference>
<protein>
    <submittedName>
        <fullName evidence="10">Site-specific integrase</fullName>
    </submittedName>
</protein>
<evidence type="ECO:0000313" key="11">
    <source>
        <dbReference type="Proteomes" id="UP000824073"/>
    </source>
</evidence>
<dbReference type="PANTHER" id="PTHR30349:SF64">
    <property type="entry name" value="PROPHAGE INTEGRASE INTD-RELATED"/>
    <property type="match status" value="1"/>
</dbReference>
<keyword evidence="5" id="KW-0233">DNA recombination</keyword>
<dbReference type="SUPFAM" id="SSF56349">
    <property type="entry name" value="DNA breaking-rejoining enzymes"/>
    <property type="match status" value="1"/>
</dbReference>
<comment type="similarity">
    <text evidence="2">Belongs to the 'phage' integrase family.</text>
</comment>
<dbReference type="Gene3D" id="1.10.443.10">
    <property type="entry name" value="Intergrase catalytic core"/>
    <property type="match status" value="1"/>
</dbReference>
<keyword evidence="3" id="KW-0229">DNA integration</keyword>
<comment type="caution">
    <text evidence="10">The sequence shown here is derived from an EMBL/GenBank/DDBJ whole genome shotgun (WGS) entry which is preliminary data.</text>
</comment>
<evidence type="ECO:0000256" key="1">
    <source>
        <dbReference type="ARBA" id="ARBA00003283"/>
    </source>
</evidence>
<dbReference type="InterPro" id="IPR010998">
    <property type="entry name" value="Integrase_recombinase_N"/>
</dbReference>
<dbReference type="Pfam" id="PF14659">
    <property type="entry name" value="Phage_int_SAM_3"/>
    <property type="match status" value="1"/>
</dbReference>
<dbReference type="GO" id="GO:0006310">
    <property type="term" value="P:DNA recombination"/>
    <property type="evidence" value="ECO:0007669"/>
    <property type="project" value="UniProtKB-KW"/>
</dbReference>
<proteinExistence type="inferred from homology"/>
<feature type="coiled-coil region" evidence="7">
    <location>
        <begin position="44"/>
        <end position="80"/>
    </location>
</feature>
<dbReference type="InterPro" id="IPR011010">
    <property type="entry name" value="DNA_brk_join_enz"/>
</dbReference>
<reference evidence="10" key="2">
    <citation type="journal article" date="2021" name="PeerJ">
        <title>Extensive microbial diversity within the chicken gut microbiome revealed by metagenomics and culture.</title>
        <authorList>
            <person name="Gilroy R."/>
            <person name="Ravi A."/>
            <person name="Getino M."/>
            <person name="Pursley I."/>
            <person name="Horton D.L."/>
            <person name="Alikhan N.F."/>
            <person name="Baker D."/>
            <person name="Gharbi K."/>
            <person name="Hall N."/>
            <person name="Watson M."/>
            <person name="Adriaenssens E.M."/>
            <person name="Foster-Nyarko E."/>
            <person name="Jarju S."/>
            <person name="Secka A."/>
            <person name="Antonio M."/>
            <person name="Oren A."/>
            <person name="Chaudhuri R.R."/>
            <person name="La Ragione R."/>
            <person name="Hildebrand F."/>
            <person name="Pallen M.J."/>
        </authorList>
    </citation>
    <scope>NUCLEOTIDE SEQUENCE</scope>
    <source>
        <strain evidence="10">CHK191-8634</strain>
    </source>
</reference>
<evidence type="ECO:0000256" key="5">
    <source>
        <dbReference type="ARBA" id="ARBA00023172"/>
    </source>
</evidence>
<dbReference type="GO" id="GO:0015074">
    <property type="term" value="P:DNA integration"/>
    <property type="evidence" value="ECO:0007669"/>
    <property type="project" value="UniProtKB-KW"/>
</dbReference>
<reference evidence="10" key="1">
    <citation type="submission" date="2020-10" db="EMBL/GenBank/DDBJ databases">
        <authorList>
            <person name="Gilroy R."/>
        </authorList>
    </citation>
    <scope>NUCLEOTIDE SEQUENCE</scope>
    <source>
        <strain evidence="10">CHK191-8634</strain>
    </source>
</reference>
<dbReference type="EMBL" id="DVMR01000056">
    <property type="protein sequence ID" value="HIU44066.1"/>
    <property type="molecule type" value="Genomic_DNA"/>
</dbReference>
<dbReference type="InterPro" id="IPR044068">
    <property type="entry name" value="CB"/>
</dbReference>
<evidence type="ECO:0000313" key="10">
    <source>
        <dbReference type="EMBL" id="HIU44066.1"/>
    </source>
</evidence>
<sequence length="464" mass="52868">MAKKRSNGEGSFWQRPDRTWVYQITIGRKADGSPERKSFKGRTKAICKQRKEEWEAQQAALKAKVEADKLEAARIEEEQQRLGHSIESETLFEPAFLEWLRLYKSPPTRKPSTYASYIDTYNIHFAPAFGSLPLYQITQDVIQEYYQKKQLNGARMDGKKGGLSPKTIRNHHMILKDFFTYAIGKYKLPGNPTLSTTRPEVIQKEMRVLSPDEMQIFIEEVMKETQRMAILTDLFVGFRVGELLALQISDLNLQRQTLTVNKNLIRVNTAALSLDNPNIKILNYDPKKKTHLIVQSTPKTKSSNREIAISDGLCELLVRHIFTLSHSSWPNPNNLLFPSKTGTYIDPKSFGIRLSAVSKRCEIKKVNPHALRHTLATRLVEEKTPLNIVQGILGHSSIETTRKYLHKNEDVEREAIGAMTDYLDMEKLSKTPQLNGAKKRAKFAGIILPDFSDQAQSQSPATSR</sequence>
<evidence type="ECO:0000256" key="7">
    <source>
        <dbReference type="SAM" id="Coils"/>
    </source>
</evidence>
<name>A0A9D1LLR3_9CLOT</name>
<dbReference type="InterPro" id="IPR002104">
    <property type="entry name" value="Integrase_catalytic"/>
</dbReference>
<accession>A0A9D1LLR3</accession>
<keyword evidence="7" id="KW-0175">Coiled coil</keyword>
<dbReference type="Gene3D" id="1.10.150.130">
    <property type="match status" value="1"/>
</dbReference>
<dbReference type="Pfam" id="PF00589">
    <property type="entry name" value="Phage_integrase"/>
    <property type="match status" value="1"/>
</dbReference>
<gene>
    <name evidence="10" type="ORF">IAB67_07190</name>
</gene>
<dbReference type="PROSITE" id="PS51900">
    <property type="entry name" value="CB"/>
    <property type="match status" value="1"/>
</dbReference>
<dbReference type="PROSITE" id="PS51898">
    <property type="entry name" value="TYR_RECOMBINASE"/>
    <property type="match status" value="1"/>
</dbReference>
<dbReference type="PANTHER" id="PTHR30349">
    <property type="entry name" value="PHAGE INTEGRASE-RELATED"/>
    <property type="match status" value="1"/>
</dbReference>
<evidence type="ECO:0000256" key="6">
    <source>
        <dbReference type="PROSITE-ProRule" id="PRU01248"/>
    </source>
</evidence>
<comment type="function">
    <text evidence="1">Site-specific tyrosine recombinase, which acts by catalyzing the cutting and rejoining of the recombining DNA molecules.</text>
</comment>
<dbReference type="CDD" id="cd01189">
    <property type="entry name" value="INT_ICEBs1_C_like"/>
    <property type="match status" value="1"/>
</dbReference>
<dbReference type="InterPro" id="IPR004107">
    <property type="entry name" value="Integrase_SAM-like_N"/>
</dbReference>
<evidence type="ECO:0000256" key="2">
    <source>
        <dbReference type="ARBA" id="ARBA00008857"/>
    </source>
</evidence>
<dbReference type="AlphaFoldDB" id="A0A9D1LLR3"/>
<dbReference type="InterPro" id="IPR013762">
    <property type="entry name" value="Integrase-like_cat_sf"/>
</dbReference>
<dbReference type="GO" id="GO:0003677">
    <property type="term" value="F:DNA binding"/>
    <property type="evidence" value="ECO:0007669"/>
    <property type="project" value="UniProtKB-UniRule"/>
</dbReference>
<dbReference type="Proteomes" id="UP000824073">
    <property type="component" value="Unassembled WGS sequence"/>
</dbReference>
<feature type="domain" description="Core-binding (CB)" evidence="9">
    <location>
        <begin position="90"/>
        <end position="183"/>
    </location>
</feature>
<evidence type="ECO:0000259" key="9">
    <source>
        <dbReference type="PROSITE" id="PS51900"/>
    </source>
</evidence>
<feature type="domain" description="Tyr recombinase" evidence="8">
    <location>
        <begin position="204"/>
        <end position="417"/>
    </location>
</feature>